<proteinExistence type="predicted"/>
<keyword evidence="1" id="KW-1133">Transmembrane helix</keyword>
<evidence type="ECO:0000256" key="1">
    <source>
        <dbReference type="SAM" id="Phobius"/>
    </source>
</evidence>
<feature type="transmembrane region" description="Helical" evidence="1">
    <location>
        <begin position="19"/>
        <end position="39"/>
    </location>
</feature>
<organism evidence="2 3">
    <name type="scientific">Rhizopogon vesiculosus</name>
    <dbReference type="NCBI Taxonomy" id="180088"/>
    <lineage>
        <taxon>Eukaryota</taxon>
        <taxon>Fungi</taxon>
        <taxon>Dikarya</taxon>
        <taxon>Basidiomycota</taxon>
        <taxon>Agaricomycotina</taxon>
        <taxon>Agaricomycetes</taxon>
        <taxon>Agaricomycetidae</taxon>
        <taxon>Boletales</taxon>
        <taxon>Suillineae</taxon>
        <taxon>Rhizopogonaceae</taxon>
        <taxon>Rhizopogon</taxon>
    </lineage>
</organism>
<dbReference type="EMBL" id="LVVM01000617">
    <property type="protein sequence ID" value="OJA20334.1"/>
    <property type="molecule type" value="Genomic_DNA"/>
</dbReference>
<dbReference type="OrthoDB" id="2692685at2759"/>
<keyword evidence="1" id="KW-0472">Membrane</keyword>
<sequence>MTLIANDPSWWPIISYFRIGSYVDVACLIVVVYDLALTVGQEVR</sequence>
<comment type="caution">
    <text evidence="2">The sequence shown here is derived from an EMBL/GenBank/DDBJ whole genome shotgun (WGS) entry which is preliminary data.</text>
</comment>
<protein>
    <submittedName>
        <fullName evidence="2">Uncharacterized protein</fullName>
    </submittedName>
</protein>
<reference evidence="2 3" key="1">
    <citation type="submission" date="2016-03" db="EMBL/GenBank/DDBJ databases">
        <title>Comparative genomics of the ectomycorrhizal sister species Rhizopogon vinicolor and Rhizopogon vesiculosus (Basidiomycota: Boletales) reveals a divergence of the mating type B locus.</title>
        <authorList>
            <person name="Mujic A.B."/>
            <person name="Kuo A."/>
            <person name="Tritt A."/>
            <person name="Lipzen A."/>
            <person name="Chen C."/>
            <person name="Johnson J."/>
            <person name="Sharma A."/>
            <person name="Barry K."/>
            <person name="Grigoriev I.V."/>
            <person name="Spatafora J.W."/>
        </authorList>
    </citation>
    <scope>NUCLEOTIDE SEQUENCE [LARGE SCALE GENOMIC DNA]</scope>
    <source>
        <strain evidence="2 3">AM-OR11-056</strain>
    </source>
</reference>
<evidence type="ECO:0000313" key="2">
    <source>
        <dbReference type="EMBL" id="OJA20334.1"/>
    </source>
</evidence>
<accession>A0A1J8QF71</accession>
<keyword evidence="3" id="KW-1185">Reference proteome</keyword>
<name>A0A1J8QF71_9AGAM</name>
<dbReference type="Proteomes" id="UP000183567">
    <property type="component" value="Unassembled WGS sequence"/>
</dbReference>
<dbReference type="AlphaFoldDB" id="A0A1J8QF71"/>
<keyword evidence="1" id="KW-0812">Transmembrane</keyword>
<gene>
    <name evidence="2" type="ORF">AZE42_10294</name>
</gene>
<evidence type="ECO:0000313" key="3">
    <source>
        <dbReference type="Proteomes" id="UP000183567"/>
    </source>
</evidence>